<dbReference type="PANTHER" id="PTHR43869:SF1">
    <property type="entry name" value="GLYCINE BETAINE_PROLINE BETAINE TRANSPORT SYSTEM ATP-BINDING PROTEIN PROV"/>
    <property type="match status" value="1"/>
</dbReference>
<dbReference type="PROSITE" id="PS51371">
    <property type="entry name" value="CBS"/>
    <property type="match status" value="1"/>
</dbReference>
<sequence length="159" mass="17939">MDEPFGALDPITRTELQDEFLDIQAELDVTILFVTHSIEEALKMGDRIAIFDVGELVQYDTPRNILAEPKNDFVRNFIGQDRELKKLQVTPVRDVMSETNDNFSPDVVPISPLDTAHVAFSRLLETDDDRLPVARDGEIVGVVEEANLRGTTVQERRST</sequence>
<accession>A0ABD5YNV8</accession>
<dbReference type="SUPFAM" id="SSF52540">
    <property type="entry name" value="P-loop containing nucleoside triphosphate hydrolases"/>
    <property type="match status" value="1"/>
</dbReference>
<name>A0ABD5YNV8_9EURY</name>
<dbReference type="Proteomes" id="UP001596417">
    <property type="component" value="Unassembled WGS sequence"/>
</dbReference>
<protein>
    <recommendedName>
        <fullName evidence="2">CBS domain-containing protein</fullName>
    </recommendedName>
</protein>
<dbReference type="InterPro" id="IPR046342">
    <property type="entry name" value="CBS_dom_sf"/>
</dbReference>
<dbReference type="Gene3D" id="3.40.50.300">
    <property type="entry name" value="P-loop containing nucleotide triphosphate hydrolases"/>
    <property type="match status" value="1"/>
</dbReference>
<comment type="caution">
    <text evidence="3">The sequence shown here is derived from an EMBL/GenBank/DDBJ whole genome shotgun (WGS) entry which is preliminary data.</text>
</comment>
<evidence type="ECO:0000313" key="3">
    <source>
        <dbReference type="EMBL" id="MFC7189679.1"/>
    </source>
</evidence>
<evidence type="ECO:0000313" key="4">
    <source>
        <dbReference type="Proteomes" id="UP001596417"/>
    </source>
</evidence>
<organism evidence="3 4">
    <name type="scientific">Halocatena marina</name>
    <dbReference type="NCBI Taxonomy" id="2934937"/>
    <lineage>
        <taxon>Archaea</taxon>
        <taxon>Methanobacteriati</taxon>
        <taxon>Methanobacteriota</taxon>
        <taxon>Stenosarchaea group</taxon>
        <taxon>Halobacteria</taxon>
        <taxon>Halobacteriales</taxon>
        <taxon>Natronomonadaceae</taxon>
        <taxon>Halocatena</taxon>
    </lineage>
</organism>
<reference evidence="3 4" key="1">
    <citation type="journal article" date="2019" name="Int. J. Syst. Evol. Microbiol.">
        <title>The Global Catalogue of Microorganisms (GCM) 10K type strain sequencing project: providing services to taxonomists for standard genome sequencing and annotation.</title>
        <authorList>
            <consortium name="The Broad Institute Genomics Platform"/>
            <consortium name="The Broad Institute Genome Sequencing Center for Infectious Disease"/>
            <person name="Wu L."/>
            <person name="Ma J."/>
        </authorList>
    </citation>
    <scope>NUCLEOTIDE SEQUENCE [LARGE SCALE GENOMIC DNA]</scope>
    <source>
        <strain evidence="3 4">RDMS1</strain>
    </source>
</reference>
<dbReference type="AlphaFoldDB" id="A0ABD5YNV8"/>
<feature type="domain" description="CBS" evidence="2">
    <location>
        <begin position="103"/>
        <end position="158"/>
    </location>
</feature>
<gene>
    <name evidence="3" type="ORF">ACFQL7_07290</name>
</gene>
<dbReference type="RefSeq" id="WP_264554820.1">
    <property type="nucleotide sequence ID" value="NZ_CP109979.1"/>
</dbReference>
<dbReference type="InterPro" id="IPR000644">
    <property type="entry name" value="CBS_dom"/>
</dbReference>
<keyword evidence="4" id="KW-1185">Reference proteome</keyword>
<dbReference type="InterPro" id="IPR051921">
    <property type="entry name" value="ABC_osmolyte_uptake_ATP-bind"/>
</dbReference>
<evidence type="ECO:0000256" key="1">
    <source>
        <dbReference type="PROSITE-ProRule" id="PRU00703"/>
    </source>
</evidence>
<keyword evidence="1" id="KW-0129">CBS domain</keyword>
<dbReference type="Gene3D" id="3.10.580.10">
    <property type="entry name" value="CBS-domain"/>
    <property type="match status" value="1"/>
</dbReference>
<dbReference type="PANTHER" id="PTHR43869">
    <property type="entry name" value="GLYCINE BETAINE/PROLINE BETAINE TRANSPORT SYSTEM ATP-BINDING PROTEIN PROV"/>
    <property type="match status" value="1"/>
</dbReference>
<dbReference type="EMBL" id="JBHTAX010000001">
    <property type="protein sequence ID" value="MFC7189679.1"/>
    <property type="molecule type" value="Genomic_DNA"/>
</dbReference>
<dbReference type="GeneID" id="76199238"/>
<dbReference type="InterPro" id="IPR027417">
    <property type="entry name" value="P-loop_NTPase"/>
</dbReference>
<proteinExistence type="predicted"/>
<dbReference type="SUPFAM" id="SSF54631">
    <property type="entry name" value="CBS-domain pair"/>
    <property type="match status" value="1"/>
</dbReference>
<evidence type="ECO:0000259" key="2">
    <source>
        <dbReference type="PROSITE" id="PS51371"/>
    </source>
</evidence>